<dbReference type="AlphaFoldDB" id="A0A4D6X1R6"/>
<dbReference type="GO" id="GO:0003735">
    <property type="term" value="F:structural constituent of ribosome"/>
    <property type="evidence" value="ECO:0007669"/>
    <property type="project" value="InterPro"/>
</dbReference>
<protein>
    <submittedName>
        <fullName evidence="4">Ribosomal protein S16</fullName>
    </submittedName>
</protein>
<evidence type="ECO:0000256" key="2">
    <source>
        <dbReference type="ARBA" id="ARBA00022980"/>
    </source>
</evidence>
<keyword evidence="2 4" id="KW-0689">Ribosomal protein</keyword>
<comment type="similarity">
    <text evidence="1">Belongs to the bacterial ribosomal protein bS16 family.</text>
</comment>
<gene>
    <name evidence="4" type="primary">rps16</name>
</gene>
<evidence type="ECO:0000256" key="1">
    <source>
        <dbReference type="ARBA" id="ARBA00006668"/>
    </source>
</evidence>
<dbReference type="InterPro" id="IPR023803">
    <property type="entry name" value="Ribosomal_bS16_dom_sf"/>
</dbReference>
<dbReference type="SUPFAM" id="SSF54565">
    <property type="entry name" value="Ribosomal protein S16"/>
    <property type="match status" value="1"/>
</dbReference>
<dbReference type="Pfam" id="PF00886">
    <property type="entry name" value="Ribosomal_S16"/>
    <property type="match status" value="1"/>
</dbReference>
<reference evidence="4" key="2">
    <citation type="submission" date="2019-04" db="EMBL/GenBank/DDBJ databases">
        <authorList>
            <person name="Pasella M."/>
        </authorList>
    </citation>
    <scope>NUCLEOTIDE SEQUENCE</scope>
    <source>
        <strain evidence="4">PD2951</strain>
    </source>
</reference>
<keyword evidence="4" id="KW-0934">Plastid</keyword>
<evidence type="ECO:0000256" key="3">
    <source>
        <dbReference type="ARBA" id="ARBA00023274"/>
    </source>
</evidence>
<dbReference type="GO" id="GO:0005739">
    <property type="term" value="C:mitochondrion"/>
    <property type="evidence" value="ECO:0007669"/>
    <property type="project" value="GOC"/>
</dbReference>
<dbReference type="Gene3D" id="3.30.1320.10">
    <property type="match status" value="1"/>
</dbReference>
<sequence length="78" mass="9015">MLKIRLKRLGRKKKACYRIIVIDSKNKRDGKAIEEVGFYHPLTKKSYVNTTRVLDRIKQGAQLTKTVQNIVTKTINAN</sequence>
<proteinExistence type="inferred from homology"/>
<geneLocation type="plastid" evidence="4"/>
<dbReference type="PANTHER" id="PTHR12919:SF20">
    <property type="entry name" value="SMALL RIBOSOMAL SUBUNIT PROTEIN BS16M"/>
    <property type="match status" value="1"/>
</dbReference>
<dbReference type="InterPro" id="IPR000307">
    <property type="entry name" value="Ribosomal_bS16"/>
</dbReference>
<evidence type="ECO:0000313" key="4">
    <source>
        <dbReference type="EMBL" id="QCI08610.1"/>
    </source>
</evidence>
<dbReference type="EMBL" id="MK814735">
    <property type="protein sequence ID" value="QCI08610.1"/>
    <property type="molecule type" value="Genomic_DNA"/>
</dbReference>
<keyword evidence="3" id="KW-0687">Ribonucleoprotein</keyword>
<dbReference type="PANTHER" id="PTHR12919">
    <property type="entry name" value="30S RIBOSOMAL PROTEIN S16"/>
    <property type="match status" value="1"/>
</dbReference>
<name>A0A4D6X1R6_9FLOR</name>
<reference evidence="4" key="1">
    <citation type="journal article" date="2019" name="Mol. Phylogenet. Evol.">
        <title>Morphological evolution and classification of the red algal order Ceramiales inferred using plastid phylogenomics.</title>
        <authorList>
            <person name="Diaz-Tapia P."/>
            <person name="Pasella M.M."/>
            <person name="Verbruggen H."/>
            <person name="Maggs C.A."/>
        </authorList>
    </citation>
    <scope>NUCLEOTIDE SEQUENCE</scope>
    <source>
        <strain evidence="4">PD2951</strain>
    </source>
</reference>
<dbReference type="InterPro" id="IPR020592">
    <property type="entry name" value="Ribosomal_bS16_CS"/>
</dbReference>
<dbReference type="GO" id="GO:0032543">
    <property type="term" value="P:mitochondrial translation"/>
    <property type="evidence" value="ECO:0007669"/>
    <property type="project" value="TreeGrafter"/>
</dbReference>
<organism evidence="4">
    <name type="scientific">Spermothamnion repens</name>
    <dbReference type="NCBI Taxonomy" id="31383"/>
    <lineage>
        <taxon>Eukaryota</taxon>
        <taxon>Rhodophyta</taxon>
        <taxon>Florideophyceae</taxon>
        <taxon>Rhodymeniophycidae</taxon>
        <taxon>Ceramiales</taxon>
        <taxon>Ceramiaceae</taxon>
        <taxon>Spermothamnion</taxon>
    </lineage>
</organism>
<dbReference type="NCBIfam" id="TIGR00002">
    <property type="entry name" value="S16"/>
    <property type="match status" value="1"/>
</dbReference>
<dbReference type="PROSITE" id="PS00732">
    <property type="entry name" value="RIBOSOMAL_S16"/>
    <property type="match status" value="1"/>
</dbReference>
<dbReference type="HAMAP" id="MF_00385">
    <property type="entry name" value="Ribosomal_bS16"/>
    <property type="match status" value="1"/>
</dbReference>
<accession>A0A4D6X1R6</accession>
<dbReference type="GO" id="GO:0015935">
    <property type="term" value="C:small ribosomal subunit"/>
    <property type="evidence" value="ECO:0007669"/>
    <property type="project" value="TreeGrafter"/>
</dbReference>